<feature type="transmembrane region" description="Helical" evidence="1">
    <location>
        <begin position="41"/>
        <end position="61"/>
    </location>
</feature>
<sequence length="279" mass="31804">MARGFDGFYWPSFICLLYDHALTFDSEVNLVWRAPSNFVKWLFLFTRYFTPTILATLYSAVSIRDINSYHKVQLVLLAIISVVPLGCADFMLLLRVYALWQRNQVVLILSLFVYFASYTTITVFTVSVLWPNYFYFNGQSRAPFLALAVCSLIFDIWAVTMTLIKAIQHSRTRRIQNPLMATVLRDGILYYVAVITIKTMAAVAPSVAQYSNADMMEWVEDIFIIVTALSVTLTSRIFLNLRGVHTAEDWACTTNIRGGSDHLSEDYSSHAPQYSLDFG</sequence>
<dbReference type="EMBL" id="KL198027">
    <property type="protein sequence ID" value="KDQ16560.1"/>
    <property type="molecule type" value="Genomic_DNA"/>
</dbReference>
<organism evidence="3 4">
    <name type="scientific">Botryobasidium botryosum (strain FD-172 SS1)</name>
    <dbReference type="NCBI Taxonomy" id="930990"/>
    <lineage>
        <taxon>Eukaryota</taxon>
        <taxon>Fungi</taxon>
        <taxon>Dikarya</taxon>
        <taxon>Basidiomycota</taxon>
        <taxon>Agaricomycotina</taxon>
        <taxon>Agaricomycetes</taxon>
        <taxon>Cantharellales</taxon>
        <taxon>Botryobasidiaceae</taxon>
        <taxon>Botryobasidium</taxon>
    </lineage>
</organism>
<proteinExistence type="predicted"/>
<evidence type="ECO:0000259" key="2">
    <source>
        <dbReference type="Pfam" id="PF20151"/>
    </source>
</evidence>
<dbReference type="STRING" id="930990.A0A067MPC0"/>
<gene>
    <name evidence="3" type="ORF">BOTBODRAFT_64831</name>
</gene>
<keyword evidence="1" id="KW-1133">Transmembrane helix</keyword>
<keyword evidence="1" id="KW-0472">Membrane</keyword>
<dbReference type="Pfam" id="PF20151">
    <property type="entry name" value="DUF6533"/>
    <property type="match status" value="1"/>
</dbReference>
<dbReference type="AlphaFoldDB" id="A0A067MPC0"/>
<feature type="transmembrane region" description="Helical" evidence="1">
    <location>
        <begin position="188"/>
        <end position="210"/>
    </location>
</feature>
<keyword evidence="4" id="KW-1185">Reference proteome</keyword>
<dbReference type="InParanoid" id="A0A067MPC0"/>
<protein>
    <recommendedName>
        <fullName evidence="2">DUF6533 domain-containing protein</fullName>
    </recommendedName>
</protein>
<dbReference type="InterPro" id="IPR045340">
    <property type="entry name" value="DUF6533"/>
</dbReference>
<evidence type="ECO:0000313" key="3">
    <source>
        <dbReference type="EMBL" id="KDQ16560.1"/>
    </source>
</evidence>
<evidence type="ECO:0000313" key="4">
    <source>
        <dbReference type="Proteomes" id="UP000027195"/>
    </source>
</evidence>
<reference evidence="4" key="1">
    <citation type="journal article" date="2014" name="Proc. Natl. Acad. Sci. U.S.A.">
        <title>Extensive sampling of basidiomycete genomes demonstrates inadequacy of the white-rot/brown-rot paradigm for wood decay fungi.</title>
        <authorList>
            <person name="Riley R."/>
            <person name="Salamov A.A."/>
            <person name="Brown D.W."/>
            <person name="Nagy L.G."/>
            <person name="Floudas D."/>
            <person name="Held B.W."/>
            <person name="Levasseur A."/>
            <person name="Lombard V."/>
            <person name="Morin E."/>
            <person name="Otillar R."/>
            <person name="Lindquist E.A."/>
            <person name="Sun H."/>
            <person name="LaButti K.M."/>
            <person name="Schmutz J."/>
            <person name="Jabbour D."/>
            <person name="Luo H."/>
            <person name="Baker S.E."/>
            <person name="Pisabarro A.G."/>
            <person name="Walton J.D."/>
            <person name="Blanchette R.A."/>
            <person name="Henrissat B."/>
            <person name="Martin F."/>
            <person name="Cullen D."/>
            <person name="Hibbett D.S."/>
            <person name="Grigoriev I.V."/>
        </authorList>
    </citation>
    <scope>NUCLEOTIDE SEQUENCE [LARGE SCALE GENOMIC DNA]</scope>
    <source>
        <strain evidence="4">FD-172 SS1</strain>
    </source>
</reference>
<feature type="transmembrane region" description="Helical" evidence="1">
    <location>
        <begin position="106"/>
        <end position="130"/>
    </location>
</feature>
<dbReference type="HOGENOM" id="CLU_035509_11_3_1"/>
<feature type="transmembrane region" description="Helical" evidence="1">
    <location>
        <begin position="142"/>
        <end position="167"/>
    </location>
</feature>
<dbReference type="Proteomes" id="UP000027195">
    <property type="component" value="Unassembled WGS sequence"/>
</dbReference>
<keyword evidence="1" id="KW-0812">Transmembrane</keyword>
<name>A0A067MPC0_BOTB1</name>
<dbReference type="OrthoDB" id="3350812at2759"/>
<feature type="transmembrane region" description="Helical" evidence="1">
    <location>
        <begin position="73"/>
        <end position="94"/>
    </location>
</feature>
<feature type="domain" description="DUF6533" evidence="2">
    <location>
        <begin position="12"/>
        <end position="51"/>
    </location>
</feature>
<evidence type="ECO:0000256" key="1">
    <source>
        <dbReference type="SAM" id="Phobius"/>
    </source>
</evidence>
<feature type="transmembrane region" description="Helical" evidence="1">
    <location>
        <begin position="222"/>
        <end position="239"/>
    </location>
</feature>
<accession>A0A067MPC0</accession>